<name>A0ABP6MN49_9ACTN</name>
<feature type="transmembrane region" description="Helical" evidence="1">
    <location>
        <begin position="58"/>
        <end position="78"/>
    </location>
</feature>
<dbReference type="EMBL" id="BAAAUG010000085">
    <property type="protein sequence ID" value="GAA3120052.1"/>
    <property type="molecule type" value="Genomic_DNA"/>
</dbReference>
<evidence type="ECO:0000313" key="3">
    <source>
        <dbReference type="Proteomes" id="UP001501637"/>
    </source>
</evidence>
<evidence type="ECO:0000256" key="1">
    <source>
        <dbReference type="SAM" id="Phobius"/>
    </source>
</evidence>
<dbReference type="Proteomes" id="UP001501637">
    <property type="component" value="Unassembled WGS sequence"/>
</dbReference>
<organism evidence="2 3">
    <name type="scientific">Streptomyces rectiviolaceus</name>
    <dbReference type="NCBI Taxonomy" id="332591"/>
    <lineage>
        <taxon>Bacteria</taxon>
        <taxon>Bacillati</taxon>
        <taxon>Actinomycetota</taxon>
        <taxon>Actinomycetes</taxon>
        <taxon>Kitasatosporales</taxon>
        <taxon>Streptomycetaceae</taxon>
        <taxon>Streptomyces</taxon>
    </lineage>
</organism>
<sequence>MTEHHLAEVRHLVNGVHGGKRKASGVVVVVAGCVLLGAAATLVGAAAALLVEGTAARLAVWALAAAVAAVSMGLWWGFAEFRQDRRPWAGAAEREPQRGGRR</sequence>
<gene>
    <name evidence="2" type="ORF">GCM10010449_47690</name>
</gene>
<reference evidence="3" key="1">
    <citation type="journal article" date="2019" name="Int. J. Syst. Evol. Microbiol.">
        <title>The Global Catalogue of Microorganisms (GCM) 10K type strain sequencing project: providing services to taxonomists for standard genome sequencing and annotation.</title>
        <authorList>
            <consortium name="The Broad Institute Genomics Platform"/>
            <consortium name="The Broad Institute Genome Sequencing Center for Infectious Disease"/>
            <person name="Wu L."/>
            <person name="Ma J."/>
        </authorList>
    </citation>
    <scope>NUCLEOTIDE SEQUENCE [LARGE SCALE GENOMIC DNA]</scope>
    <source>
        <strain evidence="3">JCM 9092</strain>
    </source>
</reference>
<keyword evidence="1" id="KW-1133">Transmembrane helix</keyword>
<keyword evidence="1" id="KW-0812">Transmembrane</keyword>
<evidence type="ECO:0000313" key="2">
    <source>
        <dbReference type="EMBL" id="GAA3120052.1"/>
    </source>
</evidence>
<keyword evidence="1" id="KW-0472">Membrane</keyword>
<accession>A0ABP6MN49</accession>
<keyword evidence="3" id="KW-1185">Reference proteome</keyword>
<proteinExistence type="predicted"/>
<feature type="transmembrane region" description="Helical" evidence="1">
    <location>
        <begin position="26"/>
        <end position="51"/>
    </location>
</feature>
<evidence type="ECO:0008006" key="4">
    <source>
        <dbReference type="Google" id="ProtNLM"/>
    </source>
</evidence>
<dbReference type="RefSeq" id="WP_344523662.1">
    <property type="nucleotide sequence ID" value="NZ_BAAAUG010000085.1"/>
</dbReference>
<protein>
    <recommendedName>
        <fullName evidence="4">Integral membrane protein</fullName>
    </recommendedName>
</protein>
<comment type="caution">
    <text evidence="2">The sequence shown here is derived from an EMBL/GenBank/DDBJ whole genome shotgun (WGS) entry which is preliminary data.</text>
</comment>